<gene>
    <name evidence="1" type="ORF">AKJ66_01620</name>
</gene>
<dbReference type="Gene3D" id="3.40.1080.10">
    <property type="entry name" value="Glutaconate Coenzyme A-transferase"/>
    <property type="match status" value="1"/>
</dbReference>
<accession>A0A133UHE3</accession>
<organism evidence="1 2">
    <name type="scientific">candidate division MSBL1 archaeon SCGC-AAA259E22</name>
    <dbReference type="NCBI Taxonomy" id="1698265"/>
    <lineage>
        <taxon>Archaea</taxon>
        <taxon>Methanobacteriati</taxon>
        <taxon>Methanobacteriota</taxon>
        <taxon>candidate division MSBL1</taxon>
    </lineage>
</organism>
<dbReference type="Pfam" id="PF01144">
    <property type="entry name" value="CoA_trans"/>
    <property type="match status" value="1"/>
</dbReference>
<sequence length="253" mass="28757">MEYTDREFMTIVAARQIKDHDIVFSGTGISLLAATMAKMYYSPECTIFYETGAIDPEILEIPMSVADSRVMYKSSINAGLFESFCLLQNRFTRDRIISILGAAQIDKYGNLNTTCIGDYNNPQVRFPGSGGSCDAASFTRYIVFLAQEKRRFVRKLDYLTSPGYLSGGESRKKAGYESGGPEAVVTNMGLFKFDDEIKEMYLDQFRADVEIEDIRRRMEFEVDTSRAREIDSFSEEALETLRNEVDPKRLILE</sequence>
<dbReference type="PANTHER" id="PTHR43293:SF3">
    <property type="entry name" value="CHOLESTEROL RING-CLEAVING HYDROLASE IPDB SUBUNIT"/>
    <property type="match status" value="1"/>
</dbReference>
<dbReference type="EMBL" id="LHXP01000013">
    <property type="protein sequence ID" value="KXA93597.1"/>
    <property type="molecule type" value="Genomic_DNA"/>
</dbReference>
<dbReference type="SMART" id="SM00882">
    <property type="entry name" value="CoA_trans"/>
    <property type="match status" value="1"/>
</dbReference>
<proteinExistence type="predicted"/>
<dbReference type="Proteomes" id="UP000070657">
    <property type="component" value="Unassembled WGS sequence"/>
</dbReference>
<keyword evidence="2" id="KW-1185">Reference proteome</keyword>
<protein>
    <submittedName>
        <fullName evidence="1">Ketoacid-CoA transferase</fullName>
    </submittedName>
</protein>
<evidence type="ECO:0000313" key="1">
    <source>
        <dbReference type="EMBL" id="KXA93597.1"/>
    </source>
</evidence>
<reference evidence="1 2" key="1">
    <citation type="journal article" date="2016" name="Sci. Rep.">
        <title>Metabolic traits of an uncultured archaeal lineage -MSBL1- from brine pools of the Red Sea.</title>
        <authorList>
            <person name="Mwirichia R."/>
            <person name="Alam I."/>
            <person name="Rashid M."/>
            <person name="Vinu M."/>
            <person name="Ba-Alawi W."/>
            <person name="Anthony Kamau A."/>
            <person name="Kamanda Ngugi D."/>
            <person name="Goker M."/>
            <person name="Klenk H.P."/>
            <person name="Bajic V."/>
            <person name="Stingl U."/>
        </authorList>
    </citation>
    <scope>NUCLEOTIDE SEQUENCE [LARGE SCALE GENOMIC DNA]</scope>
    <source>
        <strain evidence="1">SCGC-AAA259E22</strain>
    </source>
</reference>
<dbReference type="InterPro" id="IPR004165">
    <property type="entry name" value="CoA_trans_fam_I"/>
</dbReference>
<comment type="caution">
    <text evidence="1">The sequence shown here is derived from an EMBL/GenBank/DDBJ whole genome shotgun (WGS) entry which is preliminary data.</text>
</comment>
<dbReference type="InterPro" id="IPR037171">
    <property type="entry name" value="NagB/RpiA_transferase-like"/>
</dbReference>
<dbReference type="SUPFAM" id="SSF100950">
    <property type="entry name" value="NagB/RpiA/CoA transferase-like"/>
    <property type="match status" value="1"/>
</dbReference>
<dbReference type="GO" id="GO:0008410">
    <property type="term" value="F:CoA-transferase activity"/>
    <property type="evidence" value="ECO:0007669"/>
    <property type="project" value="InterPro"/>
</dbReference>
<dbReference type="AlphaFoldDB" id="A0A133UHE3"/>
<name>A0A133UHE3_9EURY</name>
<keyword evidence="1" id="KW-0808">Transferase</keyword>
<dbReference type="PANTHER" id="PTHR43293">
    <property type="entry name" value="ACETATE COA-TRANSFERASE YDIF"/>
    <property type="match status" value="1"/>
</dbReference>
<evidence type="ECO:0000313" key="2">
    <source>
        <dbReference type="Proteomes" id="UP000070657"/>
    </source>
</evidence>